<dbReference type="Ensembl" id="ENSSRHT00000038824.1">
    <property type="protein sequence ID" value="ENSSRHP00000037741.1"/>
    <property type="gene ID" value="ENSSRHG00000019301.1"/>
</dbReference>
<keyword evidence="3" id="KW-1185">Reference proteome</keyword>
<dbReference type="AlphaFoldDB" id="A0A673IJH3"/>
<dbReference type="GO" id="GO:0046983">
    <property type="term" value="F:protein dimerization activity"/>
    <property type="evidence" value="ECO:0007669"/>
    <property type="project" value="InterPro"/>
</dbReference>
<accession>A0A673IJH3</accession>
<sequence length="604" mass="68943">PRCLVTTAQDIAMHFYLDKMHPFFKRKKAEDSETPSTSKAAKCKQRKYNPDYIKYGFTASDEKPQCVECGEVLAKESMKPSKLERHLQTKHPTCVGKPVDYFVRKRDLLKRQQSSIVSLTTASKSTLKASYLAAGYIARAKKLFNIGEELVIPCAVDMCREVLGESAANKIKEIPLSNDTVSRRIIDMSDDIETQLLDRVRASPLFAIQIDESTDISKMALLLAFVRYNWEGATHEDLLMCNELPTRTTGDECFRCLDGYFAQNGLDWKNCVGICTDGAASMTGKHSGVVRKILDRAPEATWVHCFLHRESLAAKEMSVPLNEVMDIAVKTINLVKNSALSSRLFSILCDQLESDHRQLLYHNEIRWLSRGNVLNRLFKMRKQVHTFLEEKRSPLAKHYREAEFLVKLAYMSDIFDQLNQLNLSFQGRNNGVFLMADKIEVFKRKLVFTDIQRIVRDHLTRLTQKFSDYFPNDRRVGNAWIRDPFSVDPSDVDVVLPINLQTQLVELASDGSLQLAFRKTDLSSFWIQTRHEYPELADRATKFLLPFSTTYLCESGFSTVTATKTKSRNRLTTASLCATLRVALSPIPPRLDIIISERQSQMFN</sequence>
<reference evidence="2" key="2">
    <citation type="submission" date="2025-09" db="UniProtKB">
        <authorList>
            <consortium name="Ensembl"/>
        </authorList>
    </citation>
    <scope>IDENTIFICATION</scope>
</reference>
<dbReference type="Proteomes" id="UP000472270">
    <property type="component" value="Unassembled WGS sequence"/>
</dbReference>
<evidence type="ECO:0000313" key="3">
    <source>
        <dbReference type="Proteomes" id="UP000472270"/>
    </source>
</evidence>
<dbReference type="InterPro" id="IPR012337">
    <property type="entry name" value="RNaseH-like_sf"/>
</dbReference>
<name>A0A673IJH3_9TELE</name>
<reference evidence="2" key="1">
    <citation type="submission" date="2025-08" db="UniProtKB">
        <authorList>
            <consortium name="Ensembl"/>
        </authorList>
    </citation>
    <scope>IDENTIFICATION</scope>
</reference>
<proteinExistence type="predicted"/>
<organism evidence="2 3">
    <name type="scientific">Sinocyclocheilus rhinocerous</name>
    <dbReference type="NCBI Taxonomy" id="307959"/>
    <lineage>
        <taxon>Eukaryota</taxon>
        <taxon>Metazoa</taxon>
        <taxon>Chordata</taxon>
        <taxon>Craniata</taxon>
        <taxon>Vertebrata</taxon>
        <taxon>Euteleostomi</taxon>
        <taxon>Actinopterygii</taxon>
        <taxon>Neopterygii</taxon>
        <taxon>Teleostei</taxon>
        <taxon>Ostariophysi</taxon>
        <taxon>Cypriniformes</taxon>
        <taxon>Cyprinidae</taxon>
        <taxon>Cyprininae</taxon>
        <taxon>Sinocyclocheilus</taxon>
    </lineage>
</organism>
<dbReference type="InterPro" id="IPR008906">
    <property type="entry name" value="HATC_C_dom"/>
</dbReference>
<dbReference type="SUPFAM" id="SSF53098">
    <property type="entry name" value="Ribonuclease H-like"/>
    <property type="match status" value="1"/>
</dbReference>
<feature type="domain" description="HAT C-terminal dimerisation" evidence="1">
    <location>
        <begin position="518"/>
        <end position="580"/>
    </location>
</feature>
<evidence type="ECO:0000313" key="2">
    <source>
        <dbReference type="Ensembl" id="ENSSRHP00000037741.1"/>
    </source>
</evidence>
<protein>
    <recommendedName>
        <fullName evidence="1">HAT C-terminal dimerisation domain-containing protein</fullName>
    </recommendedName>
</protein>
<dbReference type="Pfam" id="PF05699">
    <property type="entry name" value="Dimer_Tnp_hAT"/>
    <property type="match status" value="1"/>
</dbReference>
<dbReference type="PANTHER" id="PTHR45913">
    <property type="entry name" value="EPM2A-INTERACTING PROTEIN 1"/>
    <property type="match status" value="1"/>
</dbReference>
<dbReference type="PANTHER" id="PTHR45913:SF19">
    <property type="entry name" value="LOW QUALITY PROTEIN: ZINC FINGER BED DOMAIN-CONTAINING PROTEIN 5-LIKE"/>
    <property type="match status" value="1"/>
</dbReference>
<evidence type="ECO:0000259" key="1">
    <source>
        <dbReference type="Pfam" id="PF05699"/>
    </source>
</evidence>